<evidence type="ECO:0000313" key="9">
    <source>
        <dbReference type="Proteomes" id="UP001591681"/>
    </source>
</evidence>
<keyword evidence="3" id="KW-0732">Signal</keyword>
<dbReference type="InterPro" id="IPR044004">
    <property type="entry name" value="TSP1_spondin_dom"/>
</dbReference>
<sequence>MDRSGGLSGGPSGPLARDIVTATERNGLRAIGHRLRGEGQLADRQAGRLFSLRGQWGRCLGEECGSGGVQTRTVWCVHSEGWTTHHFNCRHAQKPESQRRCFKVCEWHQDLFEWEVSEWGPCVLVPLLSNELRLRTASCVTAQHGIQRRHVQCVRTSNRTAVTERICEFFSHRPALEQACLIPCPHDCVVSDFSAWSGCSKTCGVGLQHRTRVVLATPMYGGANCPNLTQTRSCSNAALCLTGENEYEYSLKVGPWSECRLPQHKGLWLSGRTLLDFSVPAGSDKEKEKEKEKETNTVKRHIQTTLHHHHSHHHQQHHLHHHNPKAWDLEIGYQTRQVRCIRSDGRNAMLSIQYKVSAETCLTAPSAGHLLHEPGASTPRSFQPGARFSGFYPPPELSPDTPPPGFSTPRAFSPGTPLSNFSSPPVSSPGSGTSSFPTPSRTADPPTPRRSGRSSGATPAQAPAHRCLSQVSVPPPFSSHGRPSVVSRTAERPYRSRRASSPAPSRGSEGSSASQRNSPGQRNIPRTMAQIRSELSRRGIRFSRSARKDILLRLLRLSDSRLPHSPPTPNQQQQASSLSPELLRSPGGIDQPDPPLPGFRSPSPAQLSPGLPSSSSAARRPICQASEYSQVAPAVPPPPNPVLASFDAFPPPSAEAPAISPGFPLQPAVASAFRLPAYTLASATPLPPPPHTPVHEPPPVSPSLRQQILSAKCAARVSLWNQCPYWGALDLELHNRVFLGCRPVVCAICCCPDHSSSHCPFVEGNSSNHKTAAAKSLSSVPRLPHSAGSVDQSESPDRILVPSINSLVPFEDYSMCYQTVDDAVRLIKLAGPNCWLFKADITAAFKVMPIHPDFWHLFGVQWEGQFYFAVRLTFGCRSSPKIFNTLSEALCWILQNNYDIKLLVHLLDDFLAVTPPSAPPTTGRQTILKVFSNLGVPISEEKTDSPAHSLEFLGITKMDSGYTRAPRRSVPQGLGVMASVPESMERPVHVLRRPCSFSRRPAIIHRRWSLRGIRRLFRWSMVR</sequence>
<evidence type="ECO:0000256" key="4">
    <source>
        <dbReference type="ARBA" id="ARBA00023157"/>
    </source>
</evidence>
<dbReference type="Gene3D" id="3.10.10.10">
    <property type="entry name" value="HIV Type 1 Reverse Transcriptase, subunit A, domain 1"/>
    <property type="match status" value="1"/>
</dbReference>
<feature type="compositionally biased region" description="Pro residues" evidence="6">
    <location>
        <begin position="392"/>
        <end position="406"/>
    </location>
</feature>
<feature type="region of interest" description="Disordered" evidence="6">
    <location>
        <begin position="560"/>
        <end position="618"/>
    </location>
</feature>
<feature type="compositionally biased region" description="Polar residues" evidence="6">
    <location>
        <begin position="570"/>
        <end position="579"/>
    </location>
</feature>
<feature type="domain" description="Reverse transcriptase" evidence="7">
    <location>
        <begin position="764"/>
        <end position="957"/>
    </location>
</feature>
<dbReference type="SUPFAM" id="SSF82895">
    <property type="entry name" value="TSP-1 type 1 repeat"/>
    <property type="match status" value="1"/>
</dbReference>
<dbReference type="PANTHER" id="PTHR11311">
    <property type="entry name" value="SPONDIN"/>
    <property type="match status" value="1"/>
</dbReference>
<dbReference type="Gene3D" id="2.20.100.10">
    <property type="entry name" value="Thrombospondin type-1 (TSP1) repeat"/>
    <property type="match status" value="1"/>
</dbReference>
<organism evidence="8 9">
    <name type="scientific">Coilia grayii</name>
    <name type="common">Gray's grenadier anchovy</name>
    <dbReference type="NCBI Taxonomy" id="363190"/>
    <lineage>
        <taxon>Eukaryota</taxon>
        <taxon>Metazoa</taxon>
        <taxon>Chordata</taxon>
        <taxon>Craniata</taxon>
        <taxon>Vertebrata</taxon>
        <taxon>Euteleostomi</taxon>
        <taxon>Actinopterygii</taxon>
        <taxon>Neopterygii</taxon>
        <taxon>Teleostei</taxon>
        <taxon>Clupei</taxon>
        <taxon>Clupeiformes</taxon>
        <taxon>Clupeoidei</taxon>
        <taxon>Engraulidae</taxon>
        <taxon>Coilinae</taxon>
        <taxon>Coilia</taxon>
    </lineage>
</organism>
<gene>
    <name evidence="8" type="ORF">ACEWY4_023348</name>
</gene>
<dbReference type="Proteomes" id="UP001591681">
    <property type="component" value="Unassembled WGS sequence"/>
</dbReference>
<dbReference type="SMART" id="SM00209">
    <property type="entry name" value="TSP1"/>
    <property type="match status" value="2"/>
</dbReference>
<evidence type="ECO:0000256" key="6">
    <source>
        <dbReference type="SAM" id="MobiDB-lite"/>
    </source>
</evidence>
<evidence type="ECO:0000313" key="8">
    <source>
        <dbReference type="EMBL" id="KAL2081495.1"/>
    </source>
</evidence>
<dbReference type="PROSITE" id="PS50092">
    <property type="entry name" value="TSP1"/>
    <property type="match status" value="1"/>
</dbReference>
<accession>A0ABD1J5A7</accession>
<dbReference type="PROSITE" id="PS50878">
    <property type="entry name" value="RT_POL"/>
    <property type="match status" value="1"/>
</dbReference>
<feature type="compositionally biased region" description="Low complexity" evidence="6">
    <location>
        <begin position="499"/>
        <end position="514"/>
    </location>
</feature>
<dbReference type="EC" id="3.1.26.4" evidence="2"/>
<dbReference type="Pfam" id="PF19028">
    <property type="entry name" value="TSP1_spondin"/>
    <property type="match status" value="1"/>
</dbReference>
<dbReference type="InterPro" id="IPR051418">
    <property type="entry name" value="Spondin/Thrombospondin_T1"/>
</dbReference>
<dbReference type="InterPro" id="IPR000477">
    <property type="entry name" value="RT_dom"/>
</dbReference>
<feature type="region of interest" description="Disordered" evidence="6">
    <location>
        <begin position="372"/>
        <end position="528"/>
    </location>
</feature>
<reference evidence="8 9" key="1">
    <citation type="submission" date="2024-09" db="EMBL/GenBank/DDBJ databases">
        <title>A chromosome-level genome assembly of Gray's grenadier anchovy, Coilia grayii.</title>
        <authorList>
            <person name="Fu Z."/>
        </authorList>
    </citation>
    <scope>NUCLEOTIDE SEQUENCE [LARGE SCALE GENOMIC DNA]</scope>
    <source>
        <strain evidence="8">G4</strain>
        <tissue evidence="8">Muscle</tissue>
    </source>
</reference>
<evidence type="ECO:0000256" key="5">
    <source>
        <dbReference type="ARBA" id="ARBA00023180"/>
    </source>
</evidence>
<feature type="compositionally biased region" description="Low complexity" evidence="6">
    <location>
        <begin position="601"/>
        <end position="618"/>
    </location>
</feature>
<dbReference type="CDD" id="cd03714">
    <property type="entry name" value="RT_DIRS1"/>
    <property type="match status" value="1"/>
</dbReference>
<dbReference type="InterPro" id="IPR036383">
    <property type="entry name" value="TSP1_rpt_sf"/>
</dbReference>
<dbReference type="InterPro" id="IPR043502">
    <property type="entry name" value="DNA/RNA_pol_sf"/>
</dbReference>
<dbReference type="Pfam" id="PF19030">
    <property type="entry name" value="TSP1_ADAMTS"/>
    <property type="match status" value="1"/>
</dbReference>
<dbReference type="Gene3D" id="3.30.70.270">
    <property type="match status" value="1"/>
</dbReference>
<dbReference type="InterPro" id="IPR043128">
    <property type="entry name" value="Rev_trsase/Diguanyl_cyclase"/>
</dbReference>
<evidence type="ECO:0000256" key="2">
    <source>
        <dbReference type="ARBA" id="ARBA00012180"/>
    </source>
</evidence>
<dbReference type="EMBL" id="JBHFQA010000020">
    <property type="protein sequence ID" value="KAL2081495.1"/>
    <property type="molecule type" value="Genomic_DNA"/>
</dbReference>
<dbReference type="AlphaFoldDB" id="A0ABD1J5A7"/>
<protein>
    <recommendedName>
        <fullName evidence="2">ribonuclease H</fullName>
        <ecNumber evidence="2">3.1.26.4</ecNumber>
    </recommendedName>
</protein>
<dbReference type="InterPro" id="IPR000884">
    <property type="entry name" value="TSP1_rpt"/>
</dbReference>
<keyword evidence="5" id="KW-0325">Glycoprotein</keyword>
<evidence type="ECO:0000259" key="7">
    <source>
        <dbReference type="PROSITE" id="PS50878"/>
    </source>
</evidence>
<evidence type="ECO:0000256" key="3">
    <source>
        <dbReference type="ARBA" id="ARBA00022729"/>
    </source>
</evidence>
<comment type="similarity">
    <text evidence="1">Belongs to the beta type-B retroviral polymerase family. HERV class-II K(HML-2) pol subfamily.</text>
</comment>
<name>A0ABD1J5A7_9TELE</name>
<dbReference type="FunFam" id="2.20.100.10:FF:000031">
    <property type="entry name" value="Thrombospondin type 1 domain containing 7A"/>
    <property type="match status" value="1"/>
</dbReference>
<feature type="compositionally biased region" description="Low complexity" evidence="6">
    <location>
        <begin position="417"/>
        <end position="440"/>
    </location>
</feature>
<keyword evidence="4" id="KW-1015">Disulfide bond</keyword>
<comment type="caution">
    <text evidence="8">The sequence shown here is derived from an EMBL/GenBank/DDBJ whole genome shotgun (WGS) entry which is preliminary data.</text>
</comment>
<dbReference type="GO" id="GO:0004523">
    <property type="term" value="F:RNA-DNA hybrid ribonuclease activity"/>
    <property type="evidence" value="ECO:0007669"/>
    <property type="project" value="UniProtKB-EC"/>
</dbReference>
<evidence type="ECO:0000256" key="1">
    <source>
        <dbReference type="ARBA" id="ARBA00010879"/>
    </source>
</evidence>
<dbReference type="SUPFAM" id="SSF56672">
    <property type="entry name" value="DNA/RNA polymerases"/>
    <property type="match status" value="1"/>
</dbReference>
<dbReference type="Pfam" id="PF00078">
    <property type="entry name" value="RVT_1"/>
    <property type="match status" value="1"/>
</dbReference>
<dbReference type="PANTHER" id="PTHR11311:SF15">
    <property type="entry name" value="SPONDIN-2"/>
    <property type="match status" value="1"/>
</dbReference>
<proteinExistence type="inferred from homology"/>
<keyword evidence="9" id="KW-1185">Reference proteome</keyword>